<reference evidence="5" key="1">
    <citation type="submission" date="2021-04" db="EMBL/GenBank/DDBJ databases">
        <title>Sequencing of actinobacteria type strains.</title>
        <authorList>
            <person name="Nguyen G.-S."/>
            <person name="Wentzel A."/>
        </authorList>
    </citation>
    <scope>NUCLEOTIDE SEQUENCE</scope>
    <source>
        <strain evidence="5">DSM 42095</strain>
    </source>
</reference>
<dbReference type="GO" id="GO:0043565">
    <property type="term" value="F:sequence-specific DNA binding"/>
    <property type="evidence" value="ECO:0007669"/>
    <property type="project" value="InterPro"/>
</dbReference>
<keyword evidence="2" id="KW-0238">DNA-binding</keyword>
<protein>
    <submittedName>
        <fullName evidence="5">Helix-turn-helix transcriptional regulator</fullName>
    </submittedName>
</protein>
<comment type="caution">
    <text evidence="5">The sequence shown here is derived from an EMBL/GenBank/DDBJ whole genome shotgun (WGS) entry which is preliminary data.</text>
</comment>
<dbReference type="Pfam" id="PF12833">
    <property type="entry name" value="HTH_18"/>
    <property type="match status" value="1"/>
</dbReference>
<evidence type="ECO:0000313" key="5">
    <source>
        <dbReference type="EMBL" id="MBR7675422.1"/>
    </source>
</evidence>
<dbReference type="PANTHER" id="PTHR46796:SF15">
    <property type="entry name" value="BLL1074 PROTEIN"/>
    <property type="match status" value="1"/>
</dbReference>
<dbReference type="PANTHER" id="PTHR46796">
    <property type="entry name" value="HTH-TYPE TRANSCRIPTIONAL ACTIVATOR RHAS-RELATED"/>
    <property type="match status" value="1"/>
</dbReference>
<name>A0A8T4IW83_9ACTN</name>
<dbReference type="InterPro" id="IPR018060">
    <property type="entry name" value="HTH_AraC"/>
</dbReference>
<evidence type="ECO:0000259" key="4">
    <source>
        <dbReference type="PROSITE" id="PS01124"/>
    </source>
</evidence>
<evidence type="ECO:0000313" key="6">
    <source>
        <dbReference type="Proteomes" id="UP000675554"/>
    </source>
</evidence>
<dbReference type="PROSITE" id="PS01124">
    <property type="entry name" value="HTH_ARAC_FAMILY_2"/>
    <property type="match status" value="1"/>
</dbReference>
<accession>A0A8T4IW83</accession>
<evidence type="ECO:0000256" key="3">
    <source>
        <dbReference type="ARBA" id="ARBA00023163"/>
    </source>
</evidence>
<dbReference type="EMBL" id="JAGSMN010000479">
    <property type="protein sequence ID" value="MBR7675422.1"/>
    <property type="molecule type" value="Genomic_DNA"/>
</dbReference>
<gene>
    <name evidence="5" type="ORF">KDA82_20860</name>
</gene>
<proteinExistence type="predicted"/>
<feature type="domain" description="HTH araC/xylS-type" evidence="4">
    <location>
        <begin position="146"/>
        <end position="243"/>
    </location>
</feature>
<dbReference type="Proteomes" id="UP000675554">
    <property type="component" value="Unassembled WGS sequence"/>
</dbReference>
<dbReference type="Gene3D" id="1.10.10.60">
    <property type="entry name" value="Homeodomain-like"/>
    <property type="match status" value="1"/>
</dbReference>
<evidence type="ECO:0000256" key="2">
    <source>
        <dbReference type="ARBA" id="ARBA00023125"/>
    </source>
</evidence>
<evidence type="ECO:0000256" key="1">
    <source>
        <dbReference type="ARBA" id="ARBA00023015"/>
    </source>
</evidence>
<keyword evidence="1" id="KW-0805">Transcription regulation</keyword>
<dbReference type="InterPro" id="IPR050204">
    <property type="entry name" value="AraC_XylS_family_regulators"/>
</dbReference>
<dbReference type="Pfam" id="PF20240">
    <property type="entry name" value="DUF6597"/>
    <property type="match status" value="1"/>
</dbReference>
<sequence length="249" mass="26075">MYEERPSLLRGAVVWTREDTSGGSGRVLPDGCMDLLLWGEELVVAGPDTRAHLVSGEAGSRACGLRFAPGTAPLVLGVRAWELCDQRVPLAALWPEREVRELTERAAGAPDPGAVLEALAQERLRRREAGGEAGGAGGAALSGGADSVRGAVVAGLRRGLGVAQVATSVGLSERQLHRRCRDAFGYGPKTLARVLRMRGALRLAHSGRPPAEIAPAVGYADQAHLAREFRALAGAPLTELIRTRAGAAS</sequence>
<organism evidence="5 6">
    <name type="scientific">Streptomyces daliensis</name>
    <dbReference type="NCBI Taxonomy" id="299421"/>
    <lineage>
        <taxon>Bacteria</taxon>
        <taxon>Bacillati</taxon>
        <taxon>Actinomycetota</taxon>
        <taxon>Actinomycetes</taxon>
        <taxon>Kitasatosporales</taxon>
        <taxon>Streptomycetaceae</taxon>
        <taxon>Streptomyces</taxon>
    </lineage>
</organism>
<keyword evidence="6" id="KW-1185">Reference proteome</keyword>
<dbReference type="SMART" id="SM00342">
    <property type="entry name" value="HTH_ARAC"/>
    <property type="match status" value="1"/>
</dbReference>
<keyword evidence="3" id="KW-0804">Transcription</keyword>
<dbReference type="GO" id="GO:0003700">
    <property type="term" value="F:DNA-binding transcription factor activity"/>
    <property type="evidence" value="ECO:0007669"/>
    <property type="project" value="InterPro"/>
</dbReference>
<dbReference type="AlphaFoldDB" id="A0A8T4IW83"/>
<dbReference type="InterPro" id="IPR046532">
    <property type="entry name" value="DUF6597"/>
</dbReference>